<accession>B3T1Y3</accession>
<keyword evidence="7" id="KW-0028">Amino-acid biosynthesis</keyword>
<proteinExistence type="inferred from homology"/>
<dbReference type="GO" id="GO:0003949">
    <property type="term" value="F:1-(5-phosphoribosyl)-5-[(5-phosphoribosylamino)methylideneamino]imidazole-4-carboxamide isomerase activity"/>
    <property type="evidence" value="ECO:0007669"/>
    <property type="project" value="UniProtKB-EC"/>
</dbReference>
<comment type="catalytic activity">
    <reaction evidence="1">
        <text>1-(5-phospho-beta-D-ribosyl)-5-[(5-phospho-beta-D-ribosylamino)methylideneamino]imidazole-4-carboxamide = 5-[(5-phospho-1-deoxy-D-ribulos-1-ylimino)methylamino]-1-(5-phospho-beta-D-ribosyl)imidazole-4-carboxamide</text>
        <dbReference type="Rhea" id="RHEA:15469"/>
        <dbReference type="ChEBI" id="CHEBI:58435"/>
        <dbReference type="ChEBI" id="CHEBI:58525"/>
        <dbReference type="EC" id="5.3.1.16"/>
    </reaction>
</comment>
<dbReference type="FunFam" id="3.20.20.70:FF:000009">
    <property type="entry name" value="1-(5-phosphoribosyl)-5-[(5-phosphoribosylamino)methylideneamino] imidazole-4-carboxamide isomerase"/>
    <property type="match status" value="1"/>
</dbReference>
<dbReference type="HAMAP" id="MF_01014">
    <property type="entry name" value="HisA"/>
    <property type="match status" value="1"/>
</dbReference>
<dbReference type="InterPro" id="IPR023016">
    <property type="entry name" value="HisA/PriA"/>
</dbReference>
<dbReference type="EMBL" id="EU016579">
    <property type="protein sequence ID" value="ABZ06592.1"/>
    <property type="molecule type" value="Genomic_DNA"/>
</dbReference>
<evidence type="ECO:0000256" key="2">
    <source>
        <dbReference type="ARBA" id="ARBA00004496"/>
    </source>
</evidence>
<organism evidence="10">
    <name type="scientific">uncultured marine microorganism HF4000_097M14</name>
    <dbReference type="NCBI Taxonomy" id="455520"/>
    <lineage>
        <taxon>unclassified sequences</taxon>
        <taxon>environmental samples</taxon>
    </lineage>
</organism>
<evidence type="ECO:0000256" key="5">
    <source>
        <dbReference type="ARBA" id="ARBA00012550"/>
    </source>
</evidence>
<evidence type="ECO:0000256" key="8">
    <source>
        <dbReference type="ARBA" id="ARBA00023102"/>
    </source>
</evidence>
<dbReference type="GO" id="GO:0000105">
    <property type="term" value="P:L-histidine biosynthetic process"/>
    <property type="evidence" value="ECO:0007669"/>
    <property type="project" value="UniProtKB-UniPathway"/>
</dbReference>
<evidence type="ECO:0000256" key="3">
    <source>
        <dbReference type="ARBA" id="ARBA00005133"/>
    </source>
</evidence>
<dbReference type="Gene3D" id="3.20.20.70">
    <property type="entry name" value="Aldolase class I"/>
    <property type="match status" value="1"/>
</dbReference>
<dbReference type="InterPro" id="IPR006062">
    <property type="entry name" value="His_biosynth"/>
</dbReference>
<gene>
    <name evidence="10" type="ORF">ALOHA_HF4000097M14ctg1g36</name>
</gene>
<comment type="similarity">
    <text evidence="4">Belongs to the HisA/HisF family.</text>
</comment>
<evidence type="ECO:0000256" key="4">
    <source>
        <dbReference type="ARBA" id="ARBA00009667"/>
    </source>
</evidence>
<comment type="pathway">
    <text evidence="3">Amino-acid biosynthesis; L-histidine biosynthesis; L-histidine from 5-phospho-alpha-D-ribose 1-diphosphate: step 4/9.</text>
</comment>
<dbReference type="InterPro" id="IPR013785">
    <property type="entry name" value="Aldolase_TIM"/>
</dbReference>
<dbReference type="UniPathway" id="UPA00031">
    <property type="reaction ID" value="UER00009"/>
</dbReference>
<keyword evidence="9" id="KW-0413">Isomerase</keyword>
<dbReference type="InterPro" id="IPR011060">
    <property type="entry name" value="RibuloseP-bd_barrel"/>
</dbReference>
<evidence type="ECO:0000256" key="7">
    <source>
        <dbReference type="ARBA" id="ARBA00022605"/>
    </source>
</evidence>
<dbReference type="GO" id="GO:0000162">
    <property type="term" value="P:L-tryptophan biosynthetic process"/>
    <property type="evidence" value="ECO:0007669"/>
    <property type="project" value="TreeGrafter"/>
</dbReference>
<name>B3T1Y3_9ZZZZ</name>
<dbReference type="PANTHER" id="PTHR43090:SF2">
    <property type="entry name" value="1-(5-PHOSPHORIBOSYL)-5-[(5-PHOSPHORIBOSYLAMINO)METHYLIDENEAMINO] IMIDAZOLE-4-CARBOXAMIDE ISOMERASE"/>
    <property type="match status" value="1"/>
</dbReference>
<dbReference type="InterPro" id="IPR044524">
    <property type="entry name" value="Isoase_HisA-like"/>
</dbReference>
<sequence length="215" mass="23542">MTSYKNLPIDQAKKYSESGFNNIHIIDLDGALQGKPTNSNVIKEIIKKVKLKIQIGGGIRTFDDVNNWIETGVDRVVMGTAAVENTDLLKTACNKFKNKIAVALDVKDGLIALSGWKKQTNIFAIDFINKIQNFGVSRIIYTDINKDGTKKGPNIKDTIELSNKVKIPLVISGGVSSIEDVKKIKSLNNPSIEGVIVGKSIYDGDIKINDLAKLI</sequence>
<keyword evidence="6" id="KW-0963">Cytoplasm</keyword>
<dbReference type="Pfam" id="PF00977">
    <property type="entry name" value="His_biosynth"/>
    <property type="match status" value="1"/>
</dbReference>
<protein>
    <recommendedName>
        <fullName evidence="5">1-(5-phosphoribosyl)-5-[(5-phosphoribosylamino)methylideneamino]imidazole-4-carboxamideisomerase</fullName>
        <ecNumber evidence="5">5.3.1.16</ecNumber>
    </recommendedName>
</protein>
<dbReference type="EC" id="5.3.1.16" evidence="5"/>
<evidence type="ECO:0000313" key="10">
    <source>
        <dbReference type="EMBL" id="ABZ06592.1"/>
    </source>
</evidence>
<evidence type="ECO:0000256" key="1">
    <source>
        <dbReference type="ARBA" id="ARBA00000901"/>
    </source>
</evidence>
<dbReference type="PANTHER" id="PTHR43090">
    <property type="entry name" value="1-(5-PHOSPHORIBOSYL)-5-[(5-PHOSPHORIBOSYLAMINO)METHYLIDENEAMINO] IMIDAZOLE-4-CARBOXAMIDE ISOMERASE"/>
    <property type="match status" value="1"/>
</dbReference>
<dbReference type="SUPFAM" id="SSF51366">
    <property type="entry name" value="Ribulose-phoshate binding barrel"/>
    <property type="match status" value="1"/>
</dbReference>
<evidence type="ECO:0000256" key="6">
    <source>
        <dbReference type="ARBA" id="ARBA00022490"/>
    </source>
</evidence>
<keyword evidence="8" id="KW-0368">Histidine biosynthesis</keyword>
<dbReference type="AlphaFoldDB" id="B3T1Y3"/>
<comment type="subcellular location">
    <subcellularLocation>
        <location evidence="2">Cytoplasm</location>
    </subcellularLocation>
</comment>
<evidence type="ECO:0000256" key="9">
    <source>
        <dbReference type="ARBA" id="ARBA00023235"/>
    </source>
</evidence>
<dbReference type="CDD" id="cd04732">
    <property type="entry name" value="HisA"/>
    <property type="match status" value="1"/>
</dbReference>
<reference evidence="10" key="1">
    <citation type="journal article" date="2008" name="ISME J.">
        <title>Genomic patterns of recombination, clonal divergence and environment in marine microbial populations.</title>
        <authorList>
            <person name="Konstantinidis K.T."/>
            <person name="Delong E.F."/>
        </authorList>
    </citation>
    <scope>NUCLEOTIDE SEQUENCE</scope>
</reference>